<name>A0A8X6W872_TRICX</name>
<proteinExistence type="predicted"/>
<keyword evidence="1" id="KW-0732">Signal</keyword>
<evidence type="ECO:0000256" key="1">
    <source>
        <dbReference type="SAM" id="SignalP"/>
    </source>
</evidence>
<protein>
    <submittedName>
        <fullName evidence="2">Uncharacterized protein</fullName>
    </submittedName>
</protein>
<evidence type="ECO:0000313" key="2">
    <source>
        <dbReference type="EMBL" id="GFY29964.1"/>
    </source>
</evidence>
<feature type="signal peptide" evidence="1">
    <location>
        <begin position="1"/>
        <end position="23"/>
    </location>
</feature>
<keyword evidence="3" id="KW-1185">Reference proteome</keyword>
<evidence type="ECO:0000313" key="3">
    <source>
        <dbReference type="Proteomes" id="UP000887159"/>
    </source>
</evidence>
<feature type="chain" id="PRO_5036472599" evidence="1">
    <location>
        <begin position="24"/>
        <end position="94"/>
    </location>
</feature>
<dbReference type="EMBL" id="BMAU01021390">
    <property type="protein sequence ID" value="GFY29964.1"/>
    <property type="molecule type" value="Genomic_DNA"/>
</dbReference>
<organism evidence="2 3">
    <name type="scientific">Trichonephila clavipes</name>
    <name type="common">Golden silk orbweaver</name>
    <name type="synonym">Nephila clavipes</name>
    <dbReference type="NCBI Taxonomy" id="2585209"/>
    <lineage>
        <taxon>Eukaryota</taxon>
        <taxon>Metazoa</taxon>
        <taxon>Ecdysozoa</taxon>
        <taxon>Arthropoda</taxon>
        <taxon>Chelicerata</taxon>
        <taxon>Arachnida</taxon>
        <taxon>Araneae</taxon>
        <taxon>Araneomorphae</taxon>
        <taxon>Entelegynae</taxon>
        <taxon>Araneoidea</taxon>
        <taxon>Nephilidae</taxon>
        <taxon>Trichonephila</taxon>
    </lineage>
</organism>
<accession>A0A8X6W872</accession>
<dbReference type="Proteomes" id="UP000887159">
    <property type="component" value="Unassembled WGS sequence"/>
</dbReference>
<sequence>MSILEVILLSGRLFLRLFEVCFASWDVEGMVLVIEVSVSTAGHVAVGIDGLDFDGDVTVTKDVNGKSAAVVEEVEGSSCAWVEDDVNSNSRSGW</sequence>
<reference evidence="2" key="1">
    <citation type="submission" date="2020-08" db="EMBL/GenBank/DDBJ databases">
        <title>Multicomponent nature underlies the extraordinary mechanical properties of spider dragline silk.</title>
        <authorList>
            <person name="Kono N."/>
            <person name="Nakamura H."/>
            <person name="Mori M."/>
            <person name="Yoshida Y."/>
            <person name="Ohtoshi R."/>
            <person name="Malay A.D."/>
            <person name="Moran D.A.P."/>
            <person name="Tomita M."/>
            <person name="Numata K."/>
            <person name="Arakawa K."/>
        </authorList>
    </citation>
    <scope>NUCLEOTIDE SEQUENCE</scope>
</reference>
<comment type="caution">
    <text evidence="2">The sequence shown here is derived from an EMBL/GenBank/DDBJ whole genome shotgun (WGS) entry which is preliminary data.</text>
</comment>
<dbReference type="AlphaFoldDB" id="A0A8X6W872"/>
<gene>
    <name evidence="2" type="ORF">TNCV_4072771</name>
</gene>